<dbReference type="GO" id="GO:0003677">
    <property type="term" value="F:DNA binding"/>
    <property type="evidence" value="ECO:0007669"/>
    <property type="project" value="UniProtKB-KW"/>
</dbReference>
<dbReference type="GO" id="GO:0003700">
    <property type="term" value="F:DNA-binding transcription factor activity"/>
    <property type="evidence" value="ECO:0007669"/>
    <property type="project" value="InterPro"/>
</dbReference>
<proteinExistence type="inferred from homology"/>
<gene>
    <name evidence="6" type="ORF">I5677_01050</name>
</gene>
<dbReference type="Pfam" id="PF00126">
    <property type="entry name" value="HTH_1"/>
    <property type="match status" value="1"/>
</dbReference>
<dbReference type="SUPFAM" id="SSF53850">
    <property type="entry name" value="Periplasmic binding protein-like II"/>
    <property type="match status" value="1"/>
</dbReference>
<reference evidence="6" key="1">
    <citation type="submission" date="2020-12" db="EMBL/GenBank/DDBJ databases">
        <title>M. sibirica DSM 26468T genome.</title>
        <authorList>
            <person name="Thieme N."/>
            <person name="Rettenmaier R."/>
            <person name="Zverlov V."/>
            <person name="Liebl W."/>
        </authorList>
    </citation>
    <scope>NUCLEOTIDE SEQUENCE</scope>
    <source>
        <strain evidence="6">DSM 26468</strain>
    </source>
</reference>
<evidence type="ECO:0000256" key="1">
    <source>
        <dbReference type="ARBA" id="ARBA00009437"/>
    </source>
</evidence>
<dbReference type="Gene3D" id="3.40.190.290">
    <property type="match status" value="1"/>
</dbReference>
<dbReference type="SUPFAM" id="SSF46785">
    <property type="entry name" value="Winged helix' DNA-binding domain"/>
    <property type="match status" value="1"/>
</dbReference>
<evidence type="ECO:0000259" key="5">
    <source>
        <dbReference type="PROSITE" id="PS50931"/>
    </source>
</evidence>
<dbReference type="Gene3D" id="1.10.10.10">
    <property type="entry name" value="Winged helix-like DNA-binding domain superfamily/Winged helix DNA-binding domain"/>
    <property type="match status" value="1"/>
</dbReference>
<comment type="similarity">
    <text evidence="1">Belongs to the LysR transcriptional regulatory family.</text>
</comment>
<dbReference type="PRINTS" id="PR00039">
    <property type="entry name" value="HTHLYSR"/>
</dbReference>
<dbReference type="EMBL" id="JAEAGR010000001">
    <property type="protein sequence ID" value="MBH1939476.1"/>
    <property type="molecule type" value="Genomic_DNA"/>
</dbReference>
<accession>A0A8J7HA08</accession>
<keyword evidence="7" id="KW-1185">Reference proteome</keyword>
<sequence>MNTLHLKYAIEVERTCSITQAAENLYMGQPSLSKAIKELEDTLGYSIFERTSKGVTPTQKGVEFLSYARNVLIQIEKMEALSDTSNTNIQSFNISIPRGSYIADAITSFVSELDINKEINVNVQETNSIQVINNIIDGPFNLGIIRYQTEYENYFFDYLTEKQLRYEPLWEFEYLALMSENHPLAHKDKIDYRDFKGYIEIVHGDTAIPYIMQSNGMKTKRTDKTSKHIFVYDRCSQYDMLSSITSTYMWVSPIPDKWLKRYNLIQRKCKASGHRYKDVFIYPKDYIFTELDRRFIDKFSEEKNKVSFKDYK</sequence>
<dbReference type="GO" id="GO:0032993">
    <property type="term" value="C:protein-DNA complex"/>
    <property type="evidence" value="ECO:0007669"/>
    <property type="project" value="TreeGrafter"/>
</dbReference>
<dbReference type="CDD" id="cd05466">
    <property type="entry name" value="PBP2_LTTR_substrate"/>
    <property type="match status" value="1"/>
</dbReference>
<dbReference type="RefSeq" id="WP_197659695.1">
    <property type="nucleotide sequence ID" value="NZ_JAEAGR010000001.1"/>
</dbReference>
<dbReference type="InterPro" id="IPR000847">
    <property type="entry name" value="LysR_HTH_N"/>
</dbReference>
<evidence type="ECO:0000256" key="2">
    <source>
        <dbReference type="ARBA" id="ARBA00023015"/>
    </source>
</evidence>
<protein>
    <submittedName>
        <fullName evidence="6">LysR family transcriptional regulator</fullName>
    </submittedName>
</protein>
<keyword evidence="3" id="KW-0238">DNA-binding</keyword>
<keyword evidence="2" id="KW-0805">Transcription regulation</keyword>
<dbReference type="FunFam" id="1.10.10.10:FF:000001">
    <property type="entry name" value="LysR family transcriptional regulator"/>
    <property type="match status" value="1"/>
</dbReference>
<organism evidence="6 7">
    <name type="scientific">Mobilitalea sibirica</name>
    <dbReference type="NCBI Taxonomy" id="1462919"/>
    <lineage>
        <taxon>Bacteria</taxon>
        <taxon>Bacillati</taxon>
        <taxon>Bacillota</taxon>
        <taxon>Clostridia</taxon>
        <taxon>Lachnospirales</taxon>
        <taxon>Lachnospiraceae</taxon>
        <taxon>Mobilitalea</taxon>
    </lineage>
</organism>
<dbReference type="PROSITE" id="PS50931">
    <property type="entry name" value="HTH_LYSR"/>
    <property type="match status" value="1"/>
</dbReference>
<comment type="caution">
    <text evidence="6">The sequence shown here is derived from an EMBL/GenBank/DDBJ whole genome shotgun (WGS) entry which is preliminary data.</text>
</comment>
<evidence type="ECO:0000256" key="4">
    <source>
        <dbReference type="ARBA" id="ARBA00023163"/>
    </source>
</evidence>
<dbReference type="Pfam" id="PF03466">
    <property type="entry name" value="LysR_substrate"/>
    <property type="match status" value="1"/>
</dbReference>
<evidence type="ECO:0000313" key="7">
    <source>
        <dbReference type="Proteomes" id="UP000623269"/>
    </source>
</evidence>
<dbReference type="AlphaFoldDB" id="A0A8J7HA08"/>
<evidence type="ECO:0000313" key="6">
    <source>
        <dbReference type="EMBL" id="MBH1939476.1"/>
    </source>
</evidence>
<dbReference type="InterPro" id="IPR005119">
    <property type="entry name" value="LysR_subst-bd"/>
</dbReference>
<dbReference type="InterPro" id="IPR036390">
    <property type="entry name" value="WH_DNA-bd_sf"/>
</dbReference>
<keyword evidence="4" id="KW-0804">Transcription</keyword>
<evidence type="ECO:0000256" key="3">
    <source>
        <dbReference type="ARBA" id="ARBA00023125"/>
    </source>
</evidence>
<dbReference type="PANTHER" id="PTHR30346:SF0">
    <property type="entry name" value="HCA OPERON TRANSCRIPTIONAL ACTIVATOR HCAR"/>
    <property type="match status" value="1"/>
</dbReference>
<dbReference type="PANTHER" id="PTHR30346">
    <property type="entry name" value="TRANSCRIPTIONAL DUAL REGULATOR HCAR-RELATED"/>
    <property type="match status" value="1"/>
</dbReference>
<dbReference type="Proteomes" id="UP000623269">
    <property type="component" value="Unassembled WGS sequence"/>
</dbReference>
<feature type="domain" description="HTH lysR-type" evidence="5">
    <location>
        <begin position="1"/>
        <end position="58"/>
    </location>
</feature>
<name>A0A8J7HA08_9FIRM</name>
<dbReference type="InterPro" id="IPR036388">
    <property type="entry name" value="WH-like_DNA-bd_sf"/>
</dbReference>